<dbReference type="InterPro" id="IPR000551">
    <property type="entry name" value="MerR-type_HTH_dom"/>
</dbReference>
<dbReference type="InterPro" id="IPR009061">
    <property type="entry name" value="DNA-bd_dom_put_sf"/>
</dbReference>
<dbReference type="AlphaFoldDB" id="A0A3N0UZJ4"/>
<keyword evidence="3" id="KW-0238">DNA-binding</keyword>
<dbReference type="Gene3D" id="1.10.1660.10">
    <property type="match status" value="1"/>
</dbReference>
<dbReference type="EMBL" id="RJVO01000011">
    <property type="protein sequence ID" value="ROH85658.1"/>
    <property type="molecule type" value="Genomic_DNA"/>
</dbReference>
<dbReference type="GO" id="GO:0003700">
    <property type="term" value="F:DNA-binding transcription factor activity"/>
    <property type="evidence" value="ECO:0007669"/>
    <property type="project" value="InterPro"/>
</dbReference>
<dbReference type="PANTHER" id="PTHR30204">
    <property type="entry name" value="REDOX-CYCLING DRUG-SENSING TRANSCRIPTIONAL ACTIVATOR SOXR"/>
    <property type="match status" value="1"/>
</dbReference>
<dbReference type="SMART" id="SM00422">
    <property type="entry name" value="HTH_MERR"/>
    <property type="match status" value="1"/>
</dbReference>
<evidence type="ECO:0000259" key="6">
    <source>
        <dbReference type="PROSITE" id="PS50937"/>
    </source>
</evidence>
<dbReference type="GO" id="GO:0003677">
    <property type="term" value="F:DNA binding"/>
    <property type="evidence" value="ECO:0007669"/>
    <property type="project" value="UniProtKB-KW"/>
</dbReference>
<gene>
    <name evidence="7" type="ORF">ED208_16780</name>
</gene>
<sequence length="143" mass="15639">MNGYTVGRLARAAGVGADTVRHYEEIGLLPPALRAASGYRYFAESAVARLEFIRRSRLLGFSLPEVQELLDLSDRRQTDQQTDMVKLREVAAAKLADVERKLAELERMKLGLQQLVACCPGKGRLAQCPILSSLASPNGQTAP</sequence>
<evidence type="ECO:0000256" key="1">
    <source>
        <dbReference type="ARBA" id="ARBA00022491"/>
    </source>
</evidence>
<evidence type="ECO:0000256" key="2">
    <source>
        <dbReference type="ARBA" id="ARBA00023015"/>
    </source>
</evidence>
<keyword evidence="1" id="KW-0678">Repressor</keyword>
<feature type="domain" description="HTH merR-type" evidence="6">
    <location>
        <begin position="3"/>
        <end position="72"/>
    </location>
</feature>
<evidence type="ECO:0000313" key="7">
    <source>
        <dbReference type="EMBL" id="ROH85658.1"/>
    </source>
</evidence>
<dbReference type="SUPFAM" id="SSF46955">
    <property type="entry name" value="Putative DNA-binding domain"/>
    <property type="match status" value="1"/>
</dbReference>
<evidence type="ECO:0000313" key="8">
    <source>
        <dbReference type="Proteomes" id="UP000282106"/>
    </source>
</evidence>
<dbReference type="Proteomes" id="UP000282106">
    <property type="component" value="Unassembled WGS sequence"/>
</dbReference>
<protein>
    <submittedName>
        <fullName evidence="7">MerR family transcriptional regulator</fullName>
    </submittedName>
</protein>
<dbReference type="InterPro" id="IPR047057">
    <property type="entry name" value="MerR_fam"/>
</dbReference>
<evidence type="ECO:0000256" key="5">
    <source>
        <dbReference type="SAM" id="Coils"/>
    </source>
</evidence>
<evidence type="ECO:0000256" key="3">
    <source>
        <dbReference type="ARBA" id="ARBA00023125"/>
    </source>
</evidence>
<dbReference type="PANTHER" id="PTHR30204:SF69">
    <property type="entry name" value="MERR-FAMILY TRANSCRIPTIONAL REGULATOR"/>
    <property type="match status" value="1"/>
</dbReference>
<keyword evidence="2" id="KW-0805">Transcription regulation</keyword>
<organism evidence="7 8">
    <name type="scientific">Stagnimonas aquatica</name>
    <dbReference type="NCBI Taxonomy" id="2689987"/>
    <lineage>
        <taxon>Bacteria</taxon>
        <taxon>Pseudomonadati</taxon>
        <taxon>Pseudomonadota</taxon>
        <taxon>Gammaproteobacteria</taxon>
        <taxon>Nevskiales</taxon>
        <taxon>Nevskiaceae</taxon>
        <taxon>Stagnimonas</taxon>
    </lineage>
</organism>
<dbReference type="RefSeq" id="WP_123213081.1">
    <property type="nucleotide sequence ID" value="NZ_RJVO01000011.1"/>
</dbReference>
<comment type="caution">
    <text evidence="7">The sequence shown here is derived from an EMBL/GenBank/DDBJ whole genome shotgun (WGS) entry which is preliminary data.</text>
</comment>
<keyword evidence="5" id="KW-0175">Coiled coil</keyword>
<evidence type="ECO:0000256" key="4">
    <source>
        <dbReference type="ARBA" id="ARBA00023163"/>
    </source>
</evidence>
<keyword evidence="4" id="KW-0804">Transcription</keyword>
<dbReference type="PRINTS" id="PR00040">
    <property type="entry name" value="HTHMERR"/>
</dbReference>
<name>A0A3N0UZJ4_9GAMM</name>
<dbReference type="Pfam" id="PF13411">
    <property type="entry name" value="MerR_1"/>
    <property type="match status" value="1"/>
</dbReference>
<reference evidence="7 8" key="1">
    <citation type="submission" date="2018-10" db="EMBL/GenBank/DDBJ databases">
        <authorList>
            <person name="Chen W.-M."/>
        </authorList>
    </citation>
    <scope>NUCLEOTIDE SEQUENCE [LARGE SCALE GENOMIC DNA]</scope>
    <source>
        <strain evidence="7 8">THS-13</strain>
    </source>
</reference>
<feature type="coiled-coil region" evidence="5">
    <location>
        <begin position="88"/>
        <end position="115"/>
    </location>
</feature>
<keyword evidence="8" id="KW-1185">Reference proteome</keyword>
<accession>A0A3N0UZJ4</accession>
<dbReference type="FunCoup" id="A0A3N0UZJ4">
    <property type="interactions" value="76"/>
</dbReference>
<proteinExistence type="predicted"/>
<dbReference type="InParanoid" id="A0A3N0UZJ4"/>
<dbReference type="PROSITE" id="PS50937">
    <property type="entry name" value="HTH_MERR_2"/>
    <property type="match status" value="1"/>
</dbReference>